<accession>A0A6P0HIW2</accession>
<name>A0A6P0HIW2_9ACTN</name>
<dbReference type="GO" id="GO:0006508">
    <property type="term" value="P:proteolysis"/>
    <property type="evidence" value="ECO:0007669"/>
    <property type="project" value="UniProtKB-KW"/>
</dbReference>
<reference evidence="7 8" key="1">
    <citation type="journal article" date="2014" name="Int. J. Syst. Evol. Microbiol.">
        <title>Nocardioides zeae sp. nov., isolated from the stem of Zea mays.</title>
        <authorList>
            <person name="Glaeser S.P."/>
            <person name="McInroy J.A."/>
            <person name="Busse H.J."/>
            <person name="Kampfer P."/>
        </authorList>
    </citation>
    <scope>NUCLEOTIDE SEQUENCE [LARGE SCALE GENOMIC DNA]</scope>
    <source>
        <strain evidence="7 8">JCM 30728</strain>
    </source>
</reference>
<feature type="domain" description="Peptidase S54 rhomboid" evidence="6">
    <location>
        <begin position="55"/>
        <end position="189"/>
    </location>
</feature>
<feature type="transmembrane region" description="Helical" evidence="5">
    <location>
        <begin position="118"/>
        <end position="138"/>
    </location>
</feature>
<evidence type="ECO:0000256" key="1">
    <source>
        <dbReference type="ARBA" id="ARBA00004141"/>
    </source>
</evidence>
<feature type="transmembrane region" description="Helical" evidence="5">
    <location>
        <begin position="20"/>
        <end position="38"/>
    </location>
</feature>
<evidence type="ECO:0000313" key="8">
    <source>
        <dbReference type="Proteomes" id="UP000468687"/>
    </source>
</evidence>
<dbReference type="SUPFAM" id="SSF144091">
    <property type="entry name" value="Rhomboid-like"/>
    <property type="match status" value="1"/>
</dbReference>
<keyword evidence="4 5" id="KW-0472">Membrane</keyword>
<evidence type="ECO:0000256" key="3">
    <source>
        <dbReference type="ARBA" id="ARBA00022989"/>
    </source>
</evidence>
<comment type="caution">
    <text evidence="7">The sequence shown here is derived from an EMBL/GenBank/DDBJ whole genome shotgun (WGS) entry which is preliminary data.</text>
</comment>
<dbReference type="GO" id="GO:0016020">
    <property type="term" value="C:membrane"/>
    <property type="evidence" value="ECO:0007669"/>
    <property type="project" value="UniProtKB-SubCell"/>
</dbReference>
<dbReference type="RefSeq" id="WP_163771642.1">
    <property type="nucleotide sequence ID" value="NZ_JAAGXA010000004.1"/>
</dbReference>
<feature type="transmembrane region" description="Helical" evidence="5">
    <location>
        <begin position="145"/>
        <end position="163"/>
    </location>
</feature>
<feature type="transmembrane region" description="Helical" evidence="5">
    <location>
        <begin position="169"/>
        <end position="190"/>
    </location>
</feature>
<keyword evidence="7" id="KW-0378">Hydrolase</keyword>
<evidence type="ECO:0000259" key="6">
    <source>
        <dbReference type="Pfam" id="PF01694"/>
    </source>
</evidence>
<dbReference type="InterPro" id="IPR035952">
    <property type="entry name" value="Rhomboid-like_sf"/>
</dbReference>
<dbReference type="Proteomes" id="UP000468687">
    <property type="component" value="Unassembled WGS sequence"/>
</dbReference>
<feature type="transmembrane region" description="Helical" evidence="5">
    <location>
        <begin position="79"/>
        <end position="112"/>
    </location>
</feature>
<protein>
    <submittedName>
        <fullName evidence="7">Rhomboid family intramembrane serine protease</fullName>
    </submittedName>
</protein>
<comment type="subcellular location">
    <subcellularLocation>
        <location evidence="1">Membrane</location>
        <topology evidence="1">Multi-pass membrane protein</topology>
    </subcellularLocation>
</comment>
<dbReference type="AlphaFoldDB" id="A0A6P0HIW2"/>
<dbReference type="Pfam" id="PF01694">
    <property type="entry name" value="Rhomboid"/>
    <property type="match status" value="1"/>
</dbReference>
<keyword evidence="2 5" id="KW-0812">Transmembrane</keyword>
<proteinExistence type="predicted"/>
<dbReference type="Gene3D" id="1.20.1540.10">
    <property type="entry name" value="Rhomboid-like"/>
    <property type="match status" value="1"/>
</dbReference>
<organism evidence="7 8">
    <name type="scientific">Nocardioides zeae</name>
    <dbReference type="NCBI Taxonomy" id="1457234"/>
    <lineage>
        <taxon>Bacteria</taxon>
        <taxon>Bacillati</taxon>
        <taxon>Actinomycetota</taxon>
        <taxon>Actinomycetes</taxon>
        <taxon>Propionibacteriales</taxon>
        <taxon>Nocardioidaceae</taxon>
        <taxon>Nocardioides</taxon>
    </lineage>
</organism>
<gene>
    <name evidence="7" type="ORF">G3T38_07885</name>
</gene>
<evidence type="ECO:0000256" key="2">
    <source>
        <dbReference type="ARBA" id="ARBA00022692"/>
    </source>
</evidence>
<dbReference type="GO" id="GO:0004252">
    <property type="term" value="F:serine-type endopeptidase activity"/>
    <property type="evidence" value="ECO:0007669"/>
    <property type="project" value="InterPro"/>
</dbReference>
<keyword evidence="8" id="KW-1185">Reference proteome</keyword>
<evidence type="ECO:0000256" key="4">
    <source>
        <dbReference type="ARBA" id="ARBA00023136"/>
    </source>
</evidence>
<sequence>MSTPVQTAPERGPVRDAATLVGGFVAVLWVLEVVDTIVGHRLDQFGVQPRTDEGLVGIATAPLLHLGFEHLVSNTIPLLVLGFVIALSGIGQALAVTGAIWVIGGFGTWLFAPSGTNHIGASVLVFGFIVYLVLRGFFTRRIGQIAVGVVVLVLYGGALWGVLPGQPGISWQGHLFGAVGGGLAAAMLTPRRTDPTGASR</sequence>
<keyword evidence="3 5" id="KW-1133">Transmembrane helix</keyword>
<evidence type="ECO:0000256" key="5">
    <source>
        <dbReference type="SAM" id="Phobius"/>
    </source>
</evidence>
<keyword evidence="7" id="KW-0645">Protease</keyword>
<dbReference type="InterPro" id="IPR022764">
    <property type="entry name" value="Peptidase_S54_rhomboid_dom"/>
</dbReference>
<evidence type="ECO:0000313" key="7">
    <source>
        <dbReference type="EMBL" id="NEN78194.1"/>
    </source>
</evidence>
<dbReference type="EMBL" id="JAAGXA010000004">
    <property type="protein sequence ID" value="NEN78194.1"/>
    <property type="molecule type" value="Genomic_DNA"/>
</dbReference>